<evidence type="ECO:0000313" key="1">
    <source>
        <dbReference type="EMBL" id="OGZ67326.1"/>
    </source>
</evidence>
<dbReference type="Proteomes" id="UP000176421">
    <property type="component" value="Unassembled WGS sequence"/>
</dbReference>
<protein>
    <submittedName>
        <fullName evidence="1">Uncharacterized protein</fullName>
    </submittedName>
</protein>
<comment type="caution">
    <text evidence="1">The sequence shown here is derived from an EMBL/GenBank/DDBJ whole genome shotgun (WGS) entry which is preliminary data.</text>
</comment>
<name>A0A1G2HXP3_9BACT</name>
<proteinExistence type="predicted"/>
<reference evidence="1 2" key="1">
    <citation type="journal article" date="2016" name="Nat. Commun.">
        <title>Thousands of microbial genomes shed light on interconnected biogeochemical processes in an aquifer system.</title>
        <authorList>
            <person name="Anantharaman K."/>
            <person name="Brown C.T."/>
            <person name="Hug L.A."/>
            <person name="Sharon I."/>
            <person name="Castelle C.J."/>
            <person name="Probst A.J."/>
            <person name="Thomas B.C."/>
            <person name="Singh A."/>
            <person name="Wilkins M.J."/>
            <person name="Karaoz U."/>
            <person name="Brodie E.L."/>
            <person name="Williams K.H."/>
            <person name="Hubbard S.S."/>
            <person name="Banfield J.F."/>
        </authorList>
    </citation>
    <scope>NUCLEOTIDE SEQUENCE [LARGE SCALE GENOMIC DNA]</scope>
</reference>
<gene>
    <name evidence="1" type="ORF">A3D35_01080</name>
</gene>
<evidence type="ECO:0000313" key="2">
    <source>
        <dbReference type="Proteomes" id="UP000176421"/>
    </source>
</evidence>
<dbReference type="AlphaFoldDB" id="A0A1G2HXP3"/>
<sequence>MEVSMIKRFIIEDKKVRDKSFNMVMILHKDYQPCELTEEMVEDLLNGKISGEGYMFFFSNSFEACSAISRLLIRLVGEDPNFNHEDEIAVRGSLTEVAMKL</sequence>
<accession>A0A1G2HXP3</accession>
<dbReference type="EMBL" id="MHOS01000040">
    <property type="protein sequence ID" value="OGZ67326.1"/>
    <property type="molecule type" value="Genomic_DNA"/>
</dbReference>
<organism evidence="1 2">
    <name type="scientific">Candidatus Staskawiczbacteria bacterium RIFCSPHIGHO2_02_FULL_34_9</name>
    <dbReference type="NCBI Taxonomy" id="1802206"/>
    <lineage>
        <taxon>Bacteria</taxon>
        <taxon>Candidatus Staskawicziibacteriota</taxon>
    </lineage>
</organism>